<keyword evidence="2" id="KW-1185">Reference proteome</keyword>
<organism evidence="1 2">
    <name type="scientific">Peribacillus deserti</name>
    <dbReference type="NCBI Taxonomy" id="673318"/>
    <lineage>
        <taxon>Bacteria</taxon>
        <taxon>Bacillati</taxon>
        <taxon>Bacillota</taxon>
        <taxon>Bacilli</taxon>
        <taxon>Bacillales</taxon>
        <taxon>Bacillaceae</taxon>
        <taxon>Peribacillus</taxon>
    </lineage>
</organism>
<gene>
    <name evidence="1" type="ORF">JOC77_004151</name>
</gene>
<evidence type="ECO:0000313" key="2">
    <source>
        <dbReference type="Proteomes" id="UP000823486"/>
    </source>
</evidence>
<accession>A0ABS2QND6</accession>
<dbReference type="RefSeq" id="WP_204547883.1">
    <property type="nucleotide sequence ID" value="NZ_JAFBFI010000032.1"/>
</dbReference>
<reference evidence="1 2" key="1">
    <citation type="submission" date="2021-01" db="EMBL/GenBank/DDBJ databases">
        <title>Genomic Encyclopedia of Type Strains, Phase IV (KMG-IV): sequencing the most valuable type-strain genomes for metagenomic binning, comparative biology and taxonomic classification.</title>
        <authorList>
            <person name="Goeker M."/>
        </authorList>
    </citation>
    <scope>NUCLEOTIDE SEQUENCE [LARGE SCALE GENOMIC DNA]</scope>
    <source>
        <strain evidence="1 2">DSM 105482</strain>
    </source>
</reference>
<proteinExistence type="predicted"/>
<sequence length="74" mass="8444">MSSESFKVSYFSCGNTVGEYNIQNWNAYSNALKVSNSVTIKGFEYEIKDINLFHNDTYLGSITELHIEVEALRL</sequence>
<evidence type="ECO:0000313" key="1">
    <source>
        <dbReference type="EMBL" id="MBM7694674.1"/>
    </source>
</evidence>
<comment type="caution">
    <text evidence="1">The sequence shown here is derived from an EMBL/GenBank/DDBJ whole genome shotgun (WGS) entry which is preliminary data.</text>
</comment>
<dbReference type="Proteomes" id="UP000823486">
    <property type="component" value="Unassembled WGS sequence"/>
</dbReference>
<dbReference type="EMBL" id="JAFBFI010000032">
    <property type="protein sequence ID" value="MBM7694674.1"/>
    <property type="molecule type" value="Genomic_DNA"/>
</dbReference>
<name>A0ABS2QND6_9BACI</name>
<protein>
    <submittedName>
        <fullName evidence="1">Uncharacterized protein</fullName>
    </submittedName>
</protein>